<dbReference type="UniPathway" id="UPA00148"/>
<evidence type="ECO:0000313" key="12">
    <source>
        <dbReference type="Proteomes" id="UP000002724"/>
    </source>
</evidence>
<dbReference type="Gene3D" id="3.90.1150.10">
    <property type="entry name" value="Aspartate Aminotransferase, domain 1"/>
    <property type="match status" value="1"/>
</dbReference>
<dbReference type="OrthoDB" id="9813612at2"/>
<dbReference type="PROSITE" id="PS00105">
    <property type="entry name" value="AA_TRANSFER_CLASS_1"/>
    <property type="match status" value="1"/>
</dbReference>
<evidence type="ECO:0000256" key="1">
    <source>
        <dbReference type="ARBA" id="ARBA00001933"/>
    </source>
</evidence>
<dbReference type="STRING" id="324925.Ppha_1265"/>
<dbReference type="CDD" id="cd00609">
    <property type="entry name" value="AAT_like"/>
    <property type="match status" value="1"/>
</dbReference>
<dbReference type="PANTHER" id="PTHR42885:SF1">
    <property type="entry name" value="THREONINE-PHOSPHATE DECARBOXYLASE"/>
    <property type="match status" value="1"/>
</dbReference>
<evidence type="ECO:0000256" key="5">
    <source>
        <dbReference type="ARBA" id="ARBA00022573"/>
    </source>
</evidence>
<reference evidence="11 12" key="1">
    <citation type="submission" date="2008-06" db="EMBL/GenBank/DDBJ databases">
        <title>Complete sequence of Pelodictyon phaeoclathratiforme BU-1.</title>
        <authorList>
            <consortium name="US DOE Joint Genome Institute"/>
            <person name="Lucas S."/>
            <person name="Copeland A."/>
            <person name="Lapidus A."/>
            <person name="Glavina del Rio T."/>
            <person name="Dalin E."/>
            <person name="Tice H."/>
            <person name="Bruce D."/>
            <person name="Goodwin L."/>
            <person name="Pitluck S."/>
            <person name="Schmutz J."/>
            <person name="Larimer F."/>
            <person name="Land M."/>
            <person name="Hauser L."/>
            <person name="Kyrpides N."/>
            <person name="Mikhailova N."/>
            <person name="Liu Z."/>
            <person name="Li T."/>
            <person name="Zhao F."/>
            <person name="Overmann J."/>
            <person name="Bryant D.A."/>
            <person name="Richardson P."/>
        </authorList>
    </citation>
    <scope>NUCLEOTIDE SEQUENCE [LARGE SCALE GENOMIC DNA]</scope>
    <source>
        <strain evidence="12">DSM 5477 / BU-1</strain>
    </source>
</reference>
<evidence type="ECO:0000256" key="9">
    <source>
        <dbReference type="ARBA" id="ARBA00048531"/>
    </source>
</evidence>
<dbReference type="RefSeq" id="WP_012508021.1">
    <property type="nucleotide sequence ID" value="NC_011060.1"/>
</dbReference>
<dbReference type="Gene3D" id="3.40.640.10">
    <property type="entry name" value="Type I PLP-dependent aspartate aminotransferase-like (Major domain)"/>
    <property type="match status" value="1"/>
</dbReference>
<feature type="domain" description="Aminotransferase class I/classII large" evidence="10">
    <location>
        <begin position="73"/>
        <end position="350"/>
    </location>
</feature>
<dbReference type="InterPro" id="IPR015422">
    <property type="entry name" value="PyrdxlP-dep_Trfase_small"/>
</dbReference>
<comment type="function">
    <text evidence="2">Decarboxylates L-threonine-O-3-phosphate to yield (R)-1-amino-2-propanol O-2-phosphate, the precursor for the linkage between the nucleotide loop and the corrin ring in cobalamin.</text>
</comment>
<evidence type="ECO:0000256" key="3">
    <source>
        <dbReference type="ARBA" id="ARBA00004953"/>
    </source>
</evidence>
<dbReference type="SUPFAM" id="SSF53383">
    <property type="entry name" value="PLP-dependent transferases"/>
    <property type="match status" value="1"/>
</dbReference>
<dbReference type="NCBIfam" id="TIGR01140">
    <property type="entry name" value="L_thr_O3P_dcar"/>
    <property type="match status" value="1"/>
</dbReference>
<dbReference type="AlphaFoldDB" id="B4SH63"/>
<dbReference type="PANTHER" id="PTHR42885">
    <property type="entry name" value="HISTIDINOL-PHOSPHATE AMINOTRANSFERASE-RELATED"/>
    <property type="match status" value="1"/>
</dbReference>
<evidence type="ECO:0000256" key="4">
    <source>
        <dbReference type="ARBA" id="ARBA00012285"/>
    </source>
</evidence>
<dbReference type="InterPro" id="IPR015421">
    <property type="entry name" value="PyrdxlP-dep_Trfase_major"/>
</dbReference>
<comment type="cofactor">
    <cofactor evidence="1">
        <name>pyridoxal 5'-phosphate</name>
        <dbReference type="ChEBI" id="CHEBI:597326"/>
    </cofactor>
</comment>
<sequence length="360" mass="39229">MTTLYHHQHGGANLNHAAQVSGTALDFSVNISPLSPPLGALSLDSFALQAYPSIDGQGIKTFYKGKFGFDGAMVLPLNGAIEGIYLLPRALGLRRLLLLTPSFYEYERAGRMAGAEITFLPLAPENGFQLPSIELLADALLHADAFVAANPNNPTGTEAPPEMIMALASRFPDKWFILDEAFIQFTPAFPDNSLMGKVLALKNVIVLHSLTKFYALPGLRLGAVIAHPDIIRRLLNYKEPWTVNAIAESVAPLLLECGAYEEALREMIFSERKRIAESFSTIDGMRVVGGAANFFLVQWKGGCSLDALLPYLEGKGIYVRDCRNFSGLEENYFRFAVRSPGENSALLDALRAASASLQSC</sequence>
<evidence type="ECO:0000259" key="10">
    <source>
        <dbReference type="Pfam" id="PF00155"/>
    </source>
</evidence>
<dbReference type="Proteomes" id="UP000002724">
    <property type="component" value="Chromosome"/>
</dbReference>
<dbReference type="HOGENOM" id="CLU_017584_3_2_10"/>
<dbReference type="GO" id="GO:0048472">
    <property type="term" value="F:threonine-phosphate decarboxylase activity"/>
    <property type="evidence" value="ECO:0007669"/>
    <property type="project" value="UniProtKB-EC"/>
</dbReference>
<dbReference type="Pfam" id="PF00155">
    <property type="entry name" value="Aminotran_1_2"/>
    <property type="match status" value="1"/>
</dbReference>
<dbReference type="eggNOG" id="COG0079">
    <property type="taxonomic scope" value="Bacteria"/>
</dbReference>
<keyword evidence="5" id="KW-0169">Cobalamin biosynthesis</keyword>
<keyword evidence="12" id="KW-1185">Reference proteome</keyword>
<dbReference type="InterPro" id="IPR005860">
    <property type="entry name" value="CobD"/>
</dbReference>
<dbReference type="InterPro" id="IPR015424">
    <property type="entry name" value="PyrdxlP-dep_Trfase"/>
</dbReference>
<keyword evidence="7" id="KW-0456">Lyase</keyword>
<name>B4SH63_PELPB</name>
<comment type="catalytic activity">
    <reaction evidence="9">
        <text>O-phospho-L-threonine + H(+) = (R)-1-aminopropan-2-yl phosphate + CO2</text>
        <dbReference type="Rhea" id="RHEA:11492"/>
        <dbReference type="ChEBI" id="CHEBI:15378"/>
        <dbReference type="ChEBI" id="CHEBI:16526"/>
        <dbReference type="ChEBI" id="CHEBI:58563"/>
        <dbReference type="ChEBI" id="CHEBI:58675"/>
        <dbReference type="EC" id="4.1.1.81"/>
    </reaction>
</comment>
<dbReference type="InterPro" id="IPR004839">
    <property type="entry name" value="Aminotransferase_I/II_large"/>
</dbReference>
<dbReference type="EC" id="4.1.1.81" evidence="4"/>
<evidence type="ECO:0000256" key="2">
    <source>
        <dbReference type="ARBA" id="ARBA00003444"/>
    </source>
</evidence>
<keyword evidence="6" id="KW-0663">Pyridoxal phosphate</keyword>
<dbReference type="InterPro" id="IPR004838">
    <property type="entry name" value="NHTrfase_class1_PyrdxlP-BS"/>
</dbReference>
<organism evidence="11 12">
    <name type="scientific">Pelodictyon phaeoclathratiforme (strain DSM 5477 / BU-1)</name>
    <dbReference type="NCBI Taxonomy" id="324925"/>
    <lineage>
        <taxon>Bacteria</taxon>
        <taxon>Pseudomonadati</taxon>
        <taxon>Chlorobiota</taxon>
        <taxon>Chlorobiia</taxon>
        <taxon>Chlorobiales</taxon>
        <taxon>Chlorobiaceae</taxon>
        <taxon>Chlorobium/Pelodictyon group</taxon>
        <taxon>Pelodictyon</taxon>
    </lineage>
</organism>
<dbReference type="EMBL" id="CP001110">
    <property type="protein sequence ID" value="ACF43530.1"/>
    <property type="molecule type" value="Genomic_DNA"/>
</dbReference>
<proteinExistence type="predicted"/>
<gene>
    <name evidence="11" type="ordered locus">Ppha_1265</name>
</gene>
<protein>
    <recommendedName>
        <fullName evidence="4">threonine-phosphate decarboxylase</fullName>
        <ecNumber evidence="4">4.1.1.81</ecNumber>
    </recommendedName>
    <alternativeName>
        <fullName evidence="8">L-threonine-O-3-phosphate decarboxylase</fullName>
    </alternativeName>
</protein>
<evidence type="ECO:0000256" key="6">
    <source>
        <dbReference type="ARBA" id="ARBA00022898"/>
    </source>
</evidence>
<comment type="pathway">
    <text evidence="3">Cofactor biosynthesis; adenosylcobalamin biosynthesis.</text>
</comment>
<evidence type="ECO:0000313" key="11">
    <source>
        <dbReference type="EMBL" id="ACF43530.1"/>
    </source>
</evidence>
<accession>B4SH63</accession>
<evidence type="ECO:0000256" key="7">
    <source>
        <dbReference type="ARBA" id="ARBA00023239"/>
    </source>
</evidence>
<dbReference type="GO" id="GO:0030170">
    <property type="term" value="F:pyridoxal phosphate binding"/>
    <property type="evidence" value="ECO:0007669"/>
    <property type="project" value="InterPro"/>
</dbReference>
<dbReference type="KEGG" id="pph:Ppha_1265"/>
<dbReference type="GO" id="GO:0009236">
    <property type="term" value="P:cobalamin biosynthetic process"/>
    <property type="evidence" value="ECO:0007669"/>
    <property type="project" value="UniProtKB-UniPathway"/>
</dbReference>
<evidence type="ECO:0000256" key="8">
    <source>
        <dbReference type="ARBA" id="ARBA00029996"/>
    </source>
</evidence>